<dbReference type="Proteomes" id="UP000078336">
    <property type="component" value="Unassembled WGS sequence"/>
</dbReference>
<dbReference type="AlphaFoldDB" id="A0A178T8C8"/>
<comment type="caution">
    <text evidence="1">The sequence shown here is derived from an EMBL/GenBank/DDBJ whole genome shotgun (WGS) entry which is preliminary data.</text>
</comment>
<gene>
    <name evidence="1" type="ORF">TAF16_2688</name>
</gene>
<proteinExistence type="predicted"/>
<dbReference type="PATRIC" id="fig|33934.7.peg.2902"/>
<organism evidence="1 2">
    <name type="scientific">Anoxybacillus flavithermus</name>
    <dbReference type="NCBI Taxonomy" id="33934"/>
    <lineage>
        <taxon>Bacteria</taxon>
        <taxon>Bacillati</taxon>
        <taxon>Bacillota</taxon>
        <taxon>Bacilli</taxon>
        <taxon>Bacillales</taxon>
        <taxon>Anoxybacillaceae</taxon>
        <taxon>Anoxybacillus</taxon>
    </lineage>
</organism>
<evidence type="ECO:0000313" key="2">
    <source>
        <dbReference type="Proteomes" id="UP000078336"/>
    </source>
</evidence>
<sequence>MQKSKYYFCYSPLLHKFLHNKKKIPYICAALREDTLEKFWLYEKNSELEKSLKEFTAIFKN</sequence>
<reference evidence="1 2" key="1">
    <citation type="submission" date="2016-03" db="EMBL/GenBank/DDBJ databases">
        <title>Spore heat resistance.</title>
        <authorList>
            <person name="Boekhorst J."/>
            <person name="Berendsen E.M."/>
            <person name="Wells-Bennik M.H."/>
            <person name="Kuipers O.P."/>
        </authorList>
    </citation>
    <scope>NUCLEOTIDE SEQUENCE [LARGE SCALE GENOMIC DNA]</scope>
    <source>
        <strain evidence="1 2">AF16</strain>
    </source>
</reference>
<name>A0A178T8C8_9BACL</name>
<keyword evidence="2" id="KW-1185">Reference proteome</keyword>
<evidence type="ECO:0000313" key="1">
    <source>
        <dbReference type="EMBL" id="OAO76341.1"/>
    </source>
</evidence>
<dbReference type="OrthoDB" id="2932668at2"/>
<accession>A0A178T8C8</accession>
<protein>
    <submittedName>
        <fullName evidence="1">Uncharacterized protein</fullName>
    </submittedName>
</protein>
<dbReference type="RefSeq" id="WP_064214543.1">
    <property type="nucleotide sequence ID" value="NZ_LUCQ01000167.1"/>
</dbReference>
<dbReference type="EMBL" id="LUCQ01000167">
    <property type="protein sequence ID" value="OAO76341.1"/>
    <property type="molecule type" value="Genomic_DNA"/>
</dbReference>